<dbReference type="PANTHER" id="PTHR32370">
    <property type="entry name" value="OS12G0117600 PROTEIN"/>
    <property type="match status" value="1"/>
</dbReference>
<dbReference type="Gene3D" id="3.30.710.10">
    <property type="entry name" value="Potassium Channel Kv1.1, Chain A"/>
    <property type="match status" value="1"/>
</dbReference>
<dbReference type="Pfam" id="PF00651">
    <property type="entry name" value="BTB"/>
    <property type="match status" value="1"/>
</dbReference>
<comment type="caution">
    <text evidence="2">The sequence shown here is derived from an EMBL/GenBank/DDBJ whole genome shotgun (WGS) entry which is preliminary data.</text>
</comment>
<dbReference type="InterPro" id="IPR000210">
    <property type="entry name" value="BTB/POZ_dom"/>
</dbReference>
<name>A0A5J4P1L9_9TREM</name>
<keyword evidence="3" id="KW-1185">Reference proteome</keyword>
<dbReference type="EMBL" id="QNGE01000138">
    <property type="protein sequence ID" value="KAA3681733.1"/>
    <property type="molecule type" value="Genomic_DNA"/>
</dbReference>
<reference evidence="2 3" key="1">
    <citation type="journal article" date="2019" name="Gigascience">
        <title>Whole-genome sequence of the oriental lung fluke Paragonimus westermani.</title>
        <authorList>
            <person name="Oey H."/>
            <person name="Zakrzewski M."/>
            <person name="Narain K."/>
            <person name="Devi K.R."/>
            <person name="Agatsuma T."/>
            <person name="Nawaratna S."/>
            <person name="Gobert G.N."/>
            <person name="Jones M.K."/>
            <person name="Ragan M.A."/>
            <person name="McManus D.P."/>
            <person name="Krause L."/>
        </authorList>
    </citation>
    <scope>NUCLEOTIDE SEQUENCE [LARGE SCALE GENOMIC DNA]</scope>
    <source>
        <strain evidence="2 3">IND2009</strain>
    </source>
</reference>
<organism evidence="2 3">
    <name type="scientific">Paragonimus westermani</name>
    <dbReference type="NCBI Taxonomy" id="34504"/>
    <lineage>
        <taxon>Eukaryota</taxon>
        <taxon>Metazoa</taxon>
        <taxon>Spiralia</taxon>
        <taxon>Lophotrochozoa</taxon>
        <taxon>Platyhelminthes</taxon>
        <taxon>Trematoda</taxon>
        <taxon>Digenea</taxon>
        <taxon>Plagiorchiida</taxon>
        <taxon>Troglotremata</taxon>
        <taxon>Troglotrematidae</taxon>
        <taxon>Paragonimus</taxon>
    </lineage>
</organism>
<gene>
    <name evidence="2" type="ORF">DEA37_0011362</name>
</gene>
<protein>
    <recommendedName>
        <fullName evidence="1">BTB domain-containing protein</fullName>
    </recommendedName>
</protein>
<dbReference type="InterPro" id="IPR011333">
    <property type="entry name" value="SKP1/BTB/POZ_sf"/>
</dbReference>
<evidence type="ECO:0000313" key="2">
    <source>
        <dbReference type="EMBL" id="KAA3681733.1"/>
    </source>
</evidence>
<accession>A0A5J4P1L9</accession>
<dbReference type="InterPro" id="IPR043454">
    <property type="entry name" value="NPH3/RPT2-like"/>
</dbReference>
<dbReference type="SUPFAM" id="SSF54695">
    <property type="entry name" value="POZ domain"/>
    <property type="match status" value="1"/>
</dbReference>
<dbReference type="Proteomes" id="UP000324629">
    <property type="component" value="Unassembled WGS sequence"/>
</dbReference>
<dbReference type="AlphaFoldDB" id="A0A5J4P1L9"/>
<evidence type="ECO:0000313" key="3">
    <source>
        <dbReference type="Proteomes" id="UP000324629"/>
    </source>
</evidence>
<evidence type="ECO:0000259" key="1">
    <source>
        <dbReference type="PROSITE" id="PS50097"/>
    </source>
</evidence>
<sequence>MDWKKYRDSGELSDFTVYVGKDRFKLHKFPLYTRSEYFKEIAPSNPVCELTDFPGGGSVFSLVADFFYGKAIQINATNVVYLSAGAETLRMSGKENLCELTKHHLKDLFSGAKLRKQFASIISVLSAASTLKEPLSTRIYEDGIQILRSYWLSTEESHNGSSSLCEQPTKSPTLSAGGKDSQLISDYLAYLPLPLILLFVKDAGFEEPNCSHTYDLINKYLGRILDNIAGTKSPADAAVDTVTLKSKEIKDGQNATEARFATVKSCQQASLIPTSDLKELNTICSNNPILREELKRPIEPFDALFDIIPEENALSEYVNAEWIKQAVVLIENNQTPPRCRSKILQLAHKMLGKLGELDLSAFSSATMRDIVSIFDSSMNHANQVGSLNASRRTSKRLSGTDLPFDANEDGISTARRLSERRGSGAVSGEISEQTSQVEPIKLPKEVTKSMVNYLGKKADEKRLTVTEFFDLIRKLNFKDNDTESPDKIVQILKTLQQSDRGLSEQEKAEVTERIDLSKCSLETLSQVLESDLLPPKPVACAAIKVLGQRTQRITSPELVYSLQQESPVAEQNGDNPRCCKDVDTFKTPKKHDCSSYQVRSPTVDVWRYPGCADLSNYHAKRYSPVVPAALGSSKFQSTRSYPIWCSKDTYKFPPYSCGTNKRTPISTSYQVDTYRKCPELGDTDRLLDIFEEEMRRELAKVPSKAHLRTLCRAQSPFF</sequence>
<proteinExistence type="predicted"/>
<feature type="domain" description="BTB" evidence="1">
    <location>
        <begin position="13"/>
        <end position="76"/>
    </location>
</feature>
<dbReference type="PROSITE" id="PS50097">
    <property type="entry name" value="BTB"/>
    <property type="match status" value="1"/>
</dbReference>